<evidence type="ECO:0000259" key="3">
    <source>
        <dbReference type="Pfam" id="PF25583"/>
    </source>
</evidence>
<comment type="caution">
    <text evidence="4">The sequence shown here is derived from an EMBL/GenBank/DDBJ whole genome shotgun (WGS) entry which is preliminary data.</text>
</comment>
<dbReference type="EMBL" id="ACCR02000005">
    <property type="protein sequence ID" value="EFI83602.1"/>
    <property type="molecule type" value="Genomic_DNA"/>
</dbReference>
<dbReference type="Pfam" id="PF25583">
    <property type="entry name" value="WCX"/>
    <property type="match status" value="1"/>
</dbReference>
<reference evidence="4" key="1">
    <citation type="submission" date="2010-06" db="EMBL/GenBank/DDBJ databases">
        <authorList>
            <person name="Muzny D."/>
            <person name="Qin X."/>
            <person name="Buhay C."/>
            <person name="Dugan-Rocha S."/>
            <person name="Ding Y."/>
            <person name="Chen G."/>
            <person name="Hawes A."/>
            <person name="Holder M."/>
            <person name="Jhangiani S."/>
            <person name="Johnson A."/>
            <person name="Khan Z."/>
            <person name="Li Z."/>
            <person name="Liu W."/>
            <person name="Liu X."/>
            <person name="Perez L."/>
            <person name="Shen H."/>
            <person name="Wang Q."/>
            <person name="Watt J."/>
            <person name="Xi L."/>
            <person name="Xin Y."/>
            <person name="Zhou J."/>
            <person name="Deng J."/>
            <person name="Jiang H."/>
            <person name="Liu Y."/>
            <person name="Qu J."/>
            <person name="Song X.-Z."/>
            <person name="Zhang L."/>
            <person name="Villasana D."/>
            <person name="Johnson A."/>
            <person name="Liu J."/>
            <person name="Liyanage D."/>
            <person name="Lorensuhewa L."/>
            <person name="Robinson T."/>
            <person name="Song A."/>
            <person name="Song B.-B."/>
            <person name="Dinh H."/>
            <person name="Thornton R."/>
            <person name="Coyle M."/>
            <person name="Francisco L."/>
            <person name="Jackson L."/>
            <person name="Javaid M."/>
            <person name="Korchina V."/>
            <person name="Kovar C."/>
            <person name="Mata R."/>
            <person name="Mathew T."/>
            <person name="Ngo R."/>
            <person name="Nguyen L."/>
            <person name="Nguyen N."/>
            <person name="Okwuonu G."/>
            <person name="Ongeri F."/>
            <person name="Pham C."/>
            <person name="Simmons D."/>
            <person name="Wilczek-Boney K."/>
            <person name="Hale W."/>
            <person name="Jakkamsetti A."/>
            <person name="Pham P."/>
            <person name="Ruth R."/>
            <person name="San Lucas F."/>
            <person name="Warren J."/>
            <person name="Zhang J."/>
            <person name="Zhao Z."/>
            <person name="Zhou C."/>
            <person name="Zhu D."/>
            <person name="Lee S."/>
            <person name="Bess C."/>
            <person name="Blankenburg K."/>
            <person name="Forbes L."/>
            <person name="Fu Q."/>
            <person name="Gubbala S."/>
            <person name="Hirani K."/>
            <person name="Jayaseelan J.C."/>
            <person name="Lara F."/>
            <person name="Munidasa M."/>
            <person name="Palculict T."/>
            <person name="Patil S."/>
            <person name="Pu L.-L."/>
            <person name="Saada N."/>
            <person name="Tang L."/>
            <person name="Weissenberger G."/>
            <person name="Zhu Y."/>
            <person name="Hemphill L."/>
            <person name="Shang Y."/>
            <person name="Youmans B."/>
            <person name="Ayvaz T."/>
            <person name="Ross M."/>
            <person name="Santibanez J."/>
            <person name="Aqrawi P."/>
            <person name="Gross S."/>
            <person name="Joshi V."/>
            <person name="Fowler G."/>
            <person name="Nazareth L."/>
            <person name="Reid J."/>
            <person name="Worley K."/>
            <person name="Petrosino J."/>
            <person name="Highlander S."/>
            <person name="Gibbs R."/>
        </authorList>
    </citation>
    <scope>NUCLEOTIDE SEQUENCE [LARGE SCALE GENOMIC DNA]</scope>
    <source>
        <strain evidence="4">DSM 20601</strain>
    </source>
</reference>
<feature type="domain" description="WYL" evidence="2">
    <location>
        <begin position="151"/>
        <end position="215"/>
    </location>
</feature>
<dbReference type="Gene3D" id="1.10.10.10">
    <property type="entry name" value="Winged helix-like DNA-binding domain superfamily/Winged helix DNA-binding domain"/>
    <property type="match status" value="1"/>
</dbReference>
<dbReference type="InterPro" id="IPR057727">
    <property type="entry name" value="WCX_dom"/>
</dbReference>
<sequence length="323" mass="38340">MVSKYGTIGRIKMKKDERLIQELLFINSRKRFNLRDLMERFAISKRTALRDIEALERIGVPLYSERGSHGGYHLLEHKLLPPIYFNDNELHAIFFSLQLLKSLLVTPFEQDYQQIKTKLLAVLSPPQQEKVLFADQMIRYTGMEQHQESPHLKALFDAIFQKQVIVITYTRYHTEIREIQPLQLQTIDGNWYCSCYDLTKQAFRIFRCDFIESVEQSSKAALVFTPEELEHRYQDQLRADRPYRFQVQLYPDGEEQFYKRHYANMKLVRTSDGTYIEGTFGKQEIPFLVRYFLSFGKTISILEPSELKKAYTAYLRELLDRCE</sequence>
<evidence type="ECO:0000259" key="1">
    <source>
        <dbReference type="Pfam" id="PF08279"/>
    </source>
</evidence>
<dbReference type="Pfam" id="PF08279">
    <property type="entry name" value="HTH_11"/>
    <property type="match status" value="1"/>
</dbReference>
<dbReference type="Proteomes" id="UP000010119">
    <property type="component" value="Unassembled WGS sequence"/>
</dbReference>
<evidence type="ECO:0000259" key="2">
    <source>
        <dbReference type="Pfam" id="PF13280"/>
    </source>
</evidence>
<dbReference type="InterPro" id="IPR051534">
    <property type="entry name" value="CBASS_pafABC_assoc_protein"/>
</dbReference>
<dbReference type="Pfam" id="PF13280">
    <property type="entry name" value="WYL"/>
    <property type="match status" value="1"/>
</dbReference>
<keyword evidence="5" id="KW-1185">Reference proteome</keyword>
<dbReference type="PROSITE" id="PS52050">
    <property type="entry name" value="WYL"/>
    <property type="match status" value="1"/>
</dbReference>
<dbReference type="HOGENOM" id="CLU_041141_5_2_9"/>
<evidence type="ECO:0000313" key="4">
    <source>
        <dbReference type="EMBL" id="EFI83602.1"/>
    </source>
</evidence>
<name>D7UZ35_LISGR</name>
<dbReference type="InterPro" id="IPR036390">
    <property type="entry name" value="WH_DNA-bd_sf"/>
</dbReference>
<dbReference type="eggNOG" id="COG2378">
    <property type="taxonomic scope" value="Bacteria"/>
</dbReference>
<proteinExistence type="predicted"/>
<dbReference type="PANTHER" id="PTHR34580:SF9">
    <property type="entry name" value="SLL5097 PROTEIN"/>
    <property type="match status" value="1"/>
</dbReference>
<dbReference type="SUPFAM" id="SSF46785">
    <property type="entry name" value="Winged helix' DNA-binding domain"/>
    <property type="match status" value="1"/>
</dbReference>
<dbReference type="PANTHER" id="PTHR34580">
    <property type="match status" value="1"/>
</dbReference>
<dbReference type="InterPro" id="IPR026881">
    <property type="entry name" value="WYL_dom"/>
</dbReference>
<organism evidence="4 5">
    <name type="scientific">Listeria grayi DSM 20601</name>
    <dbReference type="NCBI Taxonomy" id="525367"/>
    <lineage>
        <taxon>Bacteria</taxon>
        <taxon>Bacillati</taxon>
        <taxon>Bacillota</taxon>
        <taxon>Bacilli</taxon>
        <taxon>Bacillales</taxon>
        <taxon>Listeriaceae</taxon>
        <taxon>Listeria</taxon>
    </lineage>
</organism>
<feature type="domain" description="Helix-turn-helix type 11" evidence="1">
    <location>
        <begin position="19"/>
        <end position="72"/>
    </location>
</feature>
<dbReference type="STRING" id="525367.HMPREF0556_12287"/>
<feature type="domain" description="WCX" evidence="3">
    <location>
        <begin position="242"/>
        <end position="319"/>
    </location>
</feature>
<gene>
    <name evidence="4" type="ORF">HMPREF0556_12287</name>
</gene>
<accession>D7UZ35</accession>
<evidence type="ECO:0000313" key="5">
    <source>
        <dbReference type="Proteomes" id="UP000010119"/>
    </source>
</evidence>
<dbReference type="InterPro" id="IPR036388">
    <property type="entry name" value="WH-like_DNA-bd_sf"/>
</dbReference>
<dbReference type="InterPro" id="IPR013196">
    <property type="entry name" value="HTH_11"/>
</dbReference>
<protein>
    <submittedName>
        <fullName evidence="4">HTH domain protein</fullName>
    </submittedName>
</protein>
<dbReference type="AlphaFoldDB" id="D7UZ35"/>